<evidence type="ECO:0000256" key="6">
    <source>
        <dbReference type="RuleBase" id="RU365089"/>
    </source>
</evidence>
<dbReference type="GO" id="GO:0015074">
    <property type="term" value="P:DNA integration"/>
    <property type="evidence" value="ECO:0007669"/>
    <property type="project" value="InterPro"/>
</dbReference>
<dbReference type="GO" id="GO:0003677">
    <property type="term" value="F:DNA binding"/>
    <property type="evidence" value="ECO:0007669"/>
    <property type="project" value="UniProtKB-UniRule"/>
</dbReference>
<dbReference type="InterPro" id="IPR001207">
    <property type="entry name" value="Transposase_mutator"/>
</dbReference>
<evidence type="ECO:0000256" key="3">
    <source>
        <dbReference type="ARBA" id="ARBA00022578"/>
    </source>
</evidence>
<proteinExistence type="inferred from homology"/>
<evidence type="ECO:0000256" key="1">
    <source>
        <dbReference type="ARBA" id="ARBA00002190"/>
    </source>
</evidence>
<dbReference type="EMBL" id="AP025523">
    <property type="protein sequence ID" value="BDE06664.1"/>
    <property type="molecule type" value="Genomic_DNA"/>
</dbReference>
<keyword evidence="5 6" id="KW-0233">DNA recombination</keyword>
<evidence type="ECO:0000313" key="8">
    <source>
        <dbReference type="EMBL" id="BDE06664.1"/>
    </source>
</evidence>
<evidence type="ECO:0000256" key="4">
    <source>
        <dbReference type="ARBA" id="ARBA00023125"/>
    </source>
</evidence>
<dbReference type="InterPro" id="IPR036397">
    <property type="entry name" value="RNaseH_sf"/>
</dbReference>
<sequence length="356" mass="41070">MAKPSIALSELVEKGGDVDFVREMLQYAAQRIMEIDVEELCGLPYGERGPGRQNARNGFRERQWETRSGTIGLRIPKLRKGSYFPAFLEPRRTAEKALTAVIQEAYIQGISTRSVDELVKAMGMTGISKSQVSRQIAEALSMARSTVIKVLKRLNIARLRDLEPARFTQRYEYRRPGELVHIDIKKIARFERVGHRIHGDRTKCSRHVGYDVIFVAVDDASRRTETRVYTREDATSAADFLRRLAILYARRGVRIERVMTDNGKVFSSNAFESMMRSIGARHIFTPPYTPRWNGKAERFIQTMLREWAYAVAYRTSDERRDALPAWLRYYNEDRRHTAINYETPASRWAAARKRGA</sequence>
<dbReference type="Gene3D" id="3.30.420.10">
    <property type="entry name" value="Ribonuclease H-like superfamily/Ribonuclease H"/>
    <property type="match status" value="1"/>
</dbReference>
<protein>
    <recommendedName>
        <fullName evidence="6">Mutator family transposase</fullName>
    </recommendedName>
</protein>
<dbReference type="InterPro" id="IPR001584">
    <property type="entry name" value="Integrase_cat-core"/>
</dbReference>
<keyword evidence="6" id="KW-0814">Transposable element</keyword>
<dbReference type="KEGG" id="vab:WPS_19400"/>
<name>A0AAN1XWI4_UNVUL</name>
<dbReference type="InterPro" id="IPR012337">
    <property type="entry name" value="RNaseH-like_sf"/>
</dbReference>
<keyword evidence="3 6" id="KW-0815">Transposition</keyword>
<accession>A0AAN1XWI4</accession>
<evidence type="ECO:0000313" key="9">
    <source>
        <dbReference type="Proteomes" id="UP001317532"/>
    </source>
</evidence>
<reference evidence="8 9" key="1">
    <citation type="journal article" date="2022" name="ISME Commun">
        <title>Vulcanimicrobium alpinus gen. nov. sp. nov., the first cultivated representative of the candidate phylum 'Eremiobacterota', is a metabolically versatile aerobic anoxygenic phototroph.</title>
        <authorList>
            <person name="Yabe S."/>
            <person name="Muto K."/>
            <person name="Abe K."/>
            <person name="Yokota A."/>
            <person name="Staudigel H."/>
            <person name="Tebo B.M."/>
        </authorList>
    </citation>
    <scope>NUCLEOTIDE SEQUENCE [LARGE SCALE GENOMIC DNA]</scope>
    <source>
        <strain evidence="8 9">WC8-2</strain>
    </source>
</reference>
<feature type="domain" description="Integrase catalytic" evidence="7">
    <location>
        <begin position="172"/>
        <end position="352"/>
    </location>
</feature>
<comment type="similarity">
    <text evidence="2 6">Belongs to the transposase mutator family.</text>
</comment>
<dbReference type="Proteomes" id="UP001317532">
    <property type="component" value="Chromosome"/>
</dbReference>
<organism evidence="8 9">
    <name type="scientific">Vulcanimicrobium alpinum</name>
    <dbReference type="NCBI Taxonomy" id="3016050"/>
    <lineage>
        <taxon>Bacteria</taxon>
        <taxon>Bacillati</taxon>
        <taxon>Vulcanimicrobiota</taxon>
        <taxon>Vulcanimicrobiia</taxon>
        <taxon>Vulcanimicrobiales</taxon>
        <taxon>Vulcanimicrobiaceae</taxon>
        <taxon>Vulcanimicrobium</taxon>
    </lineage>
</organism>
<evidence type="ECO:0000256" key="5">
    <source>
        <dbReference type="ARBA" id="ARBA00023172"/>
    </source>
</evidence>
<dbReference type="PANTHER" id="PTHR33217">
    <property type="entry name" value="TRANSPOSASE FOR INSERTION SEQUENCE ELEMENT IS1081"/>
    <property type="match status" value="1"/>
</dbReference>
<dbReference type="PANTHER" id="PTHR33217:SF7">
    <property type="entry name" value="TRANSPOSASE FOR INSERTION SEQUENCE ELEMENT IS1081"/>
    <property type="match status" value="1"/>
</dbReference>
<keyword evidence="4 6" id="KW-0238">DNA-binding</keyword>
<dbReference type="SUPFAM" id="SSF53098">
    <property type="entry name" value="Ribonuclease H-like"/>
    <property type="match status" value="1"/>
</dbReference>
<dbReference type="AlphaFoldDB" id="A0AAN1XWI4"/>
<dbReference type="Pfam" id="PF00872">
    <property type="entry name" value="Transposase_mut"/>
    <property type="match status" value="1"/>
</dbReference>
<dbReference type="GO" id="GO:0006313">
    <property type="term" value="P:DNA transposition"/>
    <property type="evidence" value="ECO:0007669"/>
    <property type="project" value="UniProtKB-UniRule"/>
</dbReference>
<keyword evidence="9" id="KW-1185">Reference proteome</keyword>
<dbReference type="Pfam" id="PF13683">
    <property type="entry name" value="rve_3"/>
    <property type="match status" value="1"/>
</dbReference>
<comment type="function">
    <text evidence="1 6">Required for the transposition of the insertion element.</text>
</comment>
<dbReference type="PROSITE" id="PS50994">
    <property type="entry name" value="INTEGRASE"/>
    <property type="match status" value="1"/>
</dbReference>
<gene>
    <name evidence="8" type="ORF">WPS_19400</name>
</gene>
<dbReference type="GO" id="GO:0004803">
    <property type="term" value="F:transposase activity"/>
    <property type="evidence" value="ECO:0007669"/>
    <property type="project" value="UniProtKB-UniRule"/>
</dbReference>
<evidence type="ECO:0000259" key="7">
    <source>
        <dbReference type="PROSITE" id="PS50994"/>
    </source>
</evidence>
<evidence type="ECO:0000256" key="2">
    <source>
        <dbReference type="ARBA" id="ARBA00010961"/>
    </source>
</evidence>